<evidence type="ECO:0000256" key="7">
    <source>
        <dbReference type="ARBA" id="ARBA00012076"/>
    </source>
</evidence>
<evidence type="ECO:0000256" key="22">
    <source>
        <dbReference type="ARBA" id="ARBA00036336"/>
    </source>
</evidence>
<comment type="subunit">
    <text evidence="5">Monomer.</text>
</comment>
<dbReference type="GO" id="GO:0003857">
    <property type="term" value="F:(3S)-3-hydroxyacyl-CoA dehydrogenase (NAD+) activity"/>
    <property type="evidence" value="ECO:0007669"/>
    <property type="project" value="UniProtKB-EC"/>
</dbReference>
<dbReference type="InterPro" id="IPR001753">
    <property type="entry name" value="Enoyl-CoA_hydra/iso"/>
</dbReference>
<keyword evidence="40" id="KW-1185">Reference proteome</keyword>
<feature type="domain" description="3-hydroxyacyl-CoA dehydrogenase NAD binding" evidence="38">
    <location>
        <begin position="297"/>
        <end position="473"/>
    </location>
</feature>
<accession>A0ABD3T5I4</accession>
<evidence type="ECO:0000256" key="26">
    <source>
        <dbReference type="ARBA" id="ARBA00036570"/>
    </source>
</evidence>
<dbReference type="Gene3D" id="3.90.226.10">
    <property type="entry name" value="2-enoyl-CoA Hydratase, Chain A, domain 1"/>
    <property type="match status" value="1"/>
</dbReference>
<dbReference type="FunFam" id="3.40.50.720:FF:000009">
    <property type="entry name" value="Fatty oxidation complex, alpha subunit"/>
    <property type="match status" value="1"/>
</dbReference>
<reference evidence="39 40" key="1">
    <citation type="submission" date="2024-11" db="EMBL/GenBank/DDBJ databases">
        <title>Chromosome-level genome assembly of the freshwater bivalve Anodonta woodiana.</title>
        <authorList>
            <person name="Chen X."/>
        </authorList>
    </citation>
    <scope>NUCLEOTIDE SEQUENCE [LARGE SCALE GENOMIC DNA]</scope>
    <source>
        <strain evidence="39">MN2024</strain>
        <tissue evidence="39">Gills</tissue>
    </source>
</reference>
<dbReference type="SUPFAM" id="SSF52096">
    <property type="entry name" value="ClpP/crotonase"/>
    <property type="match status" value="1"/>
</dbReference>
<keyword evidence="10" id="KW-0560">Oxidoreductase</keyword>
<proteinExistence type="inferred from homology"/>
<evidence type="ECO:0000259" key="38">
    <source>
        <dbReference type="Pfam" id="PF02737"/>
    </source>
</evidence>
<comment type="catalytic activity">
    <reaction evidence="22">
        <text>(3Z)-hexenoyl-CoA = (2E)-hexenoyl-CoA</text>
        <dbReference type="Rhea" id="RHEA:45748"/>
        <dbReference type="ChEBI" id="CHEBI:62077"/>
        <dbReference type="ChEBI" id="CHEBI:85415"/>
    </reaction>
    <physiologicalReaction direction="left-to-right" evidence="22">
        <dbReference type="Rhea" id="RHEA:45749"/>
    </physiologicalReaction>
</comment>
<comment type="catalytic activity">
    <reaction evidence="26">
        <text>(3E,5Z)-tetradecadienoyl-CoA = (2E,5Z)-tetradecadienoyl-CoA</text>
        <dbReference type="Rhea" id="RHEA:47464"/>
        <dbReference type="ChEBI" id="CHEBI:71586"/>
        <dbReference type="ChEBI" id="CHEBI:87701"/>
    </reaction>
    <physiologicalReaction direction="right-to-left" evidence="26">
        <dbReference type="Rhea" id="RHEA:47466"/>
    </physiologicalReaction>
</comment>
<dbReference type="GO" id="GO:0004165">
    <property type="term" value="F:delta(3)-delta(2)-enoyl-CoA isomerase activity"/>
    <property type="evidence" value="ECO:0007669"/>
    <property type="project" value="UniProtKB-EC"/>
</dbReference>
<dbReference type="Gene3D" id="1.10.1040.50">
    <property type="match status" value="1"/>
</dbReference>
<organism evidence="39 40">
    <name type="scientific">Sinanodonta woodiana</name>
    <name type="common">Chinese pond mussel</name>
    <name type="synonym">Anodonta woodiana</name>
    <dbReference type="NCBI Taxonomy" id="1069815"/>
    <lineage>
        <taxon>Eukaryota</taxon>
        <taxon>Metazoa</taxon>
        <taxon>Spiralia</taxon>
        <taxon>Lophotrochozoa</taxon>
        <taxon>Mollusca</taxon>
        <taxon>Bivalvia</taxon>
        <taxon>Autobranchia</taxon>
        <taxon>Heteroconchia</taxon>
        <taxon>Palaeoheterodonta</taxon>
        <taxon>Unionida</taxon>
        <taxon>Unionoidea</taxon>
        <taxon>Unionidae</taxon>
        <taxon>Unioninae</taxon>
        <taxon>Sinanodonta</taxon>
    </lineage>
</organism>
<evidence type="ECO:0000256" key="36">
    <source>
        <dbReference type="RuleBase" id="RU003707"/>
    </source>
</evidence>
<protein>
    <recommendedName>
        <fullName evidence="30">Peroxisomal bifunctional enzyme</fullName>
        <ecNumber evidence="8">1.1.1.35</ecNumber>
        <ecNumber evidence="7">4.2.1.17</ecNumber>
        <ecNumber evidence="6">5.3.3.8</ecNumber>
    </recommendedName>
    <alternativeName>
        <fullName evidence="31">Multifunctional enzyme 1</fullName>
    </alternativeName>
</protein>
<evidence type="ECO:0000256" key="3">
    <source>
        <dbReference type="ARBA" id="ARBA00005005"/>
    </source>
</evidence>
<evidence type="ECO:0000313" key="40">
    <source>
        <dbReference type="Proteomes" id="UP001634394"/>
    </source>
</evidence>
<dbReference type="EMBL" id="JBJQND010000019">
    <property type="protein sequence ID" value="KAL3831886.1"/>
    <property type="molecule type" value="Genomic_DNA"/>
</dbReference>
<evidence type="ECO:0000256" key="32">
    <source>
        <dbReference type="ARBA" id="ARBA00047613"/>
    </source>
</evidence>
<comment type="similarity">
    <text evidence="4">In the N-terminal section; belongs to the enoyl-CoA hydratase/isomerase family.</text>
</comment>
<evidence type="ECO:0000256" key="15">
    <source>
        <dbReference type="ARBA" id="ARBA00023239"/>
    </source>
</evidence>
<comment type="catalytic activity">
    <reaction evidence="25">
        <text>(2S,3S)-3-hydroxy-2-methylbutanoyl-CoA = (2E)-2-methylbut-2-enoyl-CoA + H2O</text>
        <dbReference type="Rhea" id="RHEA:31119"/>
        <dbReference type="ChEBI" id="CHEBI:15377"/>
        <dbReference type="ChEBI" id="CHEBI:57312"/>
        <dbReference type="ChEBI" id="CHEBI:57337"/>
    </reaction>
    <physiologicalReaction direction="right-to-left" evidence="25">
        <dbReference type="Rhea" id="RHEA:31121"/>
    </physiologicalReaction>
</comment>
<evidence type="ECO:0000256" key="8">
    <source>
        <dbReference type="ARBA" id="ARBA00013000"/>
    </source>
</evidence>
<evidence type="ECO:0000256" key="4">
    <source>
        <dbReference type="ARBA" id="ARBA00008750"/>
    </source>
</evidence>
<evidence type="ECO:0000256" key="23">
    <source>
        <dbReference type="ARBA" id="ARBA00036353"/>
    </source>
</evidence>
<evidence type="ECO:0000256" key="33">
    <source>
        <dbReference type="ARBA" id="ARBA00048361"/>
    </source>
</evidence>
<comment type="caution">
    <text evidence="39">The sequence shown here is derived from an EMBL/GenBank/DDBJ whole genome shotgun (WGS) entry which is preliminary data.</text>
</comment>
<evidence type="ECO:0000256" key="5">
    <source>
        <dbReference type="ARBA" id="ARBA00011245"/>
    </source>
</evidence>
<dbReference type="CDD" id="cd06558">
    <property type="entry name" value="crotonase-like"/>
    <property type="match status" value="1"/>
</dbReference>
<evidence type="ECO:0000256" key="20">
    <source>
        <dbReference type="ARBA" id="ARBA00035949"/>
    </source>
</evidence>
<dbReference type="EC" id="1.1.1.35" evidence="8"/>
<evidence type="ECO:0000256" key="13">
    <source>
        <dbReference type="ARBA" id="ARBA00023140"/>
    </source>
</evidence>
<comment type="catalytic activity">
    <reaction evidence="27">
        <text>(3E)-decenoyl-CoA = (2E)-decenoyl-CoA</text>
        <dbReference type="Rhea" id="RHEA:45752"/>
        <dbReference type="ChEBI" id="CHEBI:61406"/>
        <dbReference type="ChEBI" id="CHEBI:84793"/>
    </reaction>
    <physiologicalReaction direction="left-to-right" evidence="27">
        <dbReference type="Rhea" id="RHEA:45753"/>
    </physiologicalReaction>
</comment>
<evidence type="ECO:0000256" key="16">
    <source>
        <dbReference type="ARBA" id="ARBA00023268"/>
    </source>
</evidence>
<evidence type="ECO:0000256" key="28">
    <source>
        <dbReference type="ARBA" id="ARBA00036989"/>
    </source>
</evidence>
<comment type="catalytic activity">
    <reaction evidence="33">
        <text>(3S)-hydroxydecanoyl-CoA + NAD(+) = 3-oxodecanoyl-CoA + NADH + H(+)</text>
        <dbReference type="Rhea" id="RHEA:31187"/>
        <dbReference type="ChEBI" id="CHEBI:15378"/>
        <dbReference type="ChEBI" id="CHEBI:57540"/>
        <dbReference type="ChEBI" id="CHEBI:57945"/>
        <dbReference type="ChEBI" id="CHEBI:62548"/>
        <dbReference type="ChEBI" id="CHEBI:62616"/>
    </reaction>
    <physiologicalReaction direction="left-to-right" evidence="33">
        <dbReference type="Rhea" id="RHEA:31188"/>
    </physiologicalReaction>
</comment>
<dbReference type="PANTHER" id="PTHR23309">
    <property type="entry name" value="3-HYDROXYACYL-COA DEHYROGENASE"/>
    <property type="match status" value="1"/>
</dbReference>
<gene>
    <name evidence="39" type="ORF">ACJMK2_023583</name>
</gene>
<keyword evidence="14" id="KW-0413">Isomerase</keyword>
<dbReference type="InterPro" id="IPR018376">
    <property type="entry name" value="Enoyl-CoA_hyd/isom_CS"/>
</dbReference>
<evidence type="ECO:0000256" key="14">
    <source>
        <dbReference type="ARBA" id="ARBA00023235"/>
    </source>
</evidence>
<dbReference type="SUPFAM" id="SSF48179">
    <property type="entry name" value="6-phosphogluconate dehydrogenase C-terminal domain-like"/>
    <property type="match status" value="2"/>
</dbReference>
<dbReference type="Proteomes" id="UP001634394">
    <property type="component" value="Unassembled WGS sequence"/>
</dbReference>
<comment type="similarity">
    <text evidence="29">In the C-terminal section; belongs to the 3-hydroxyacyl-CoA dehydrogenase family.</text>
</comment>
<evidence type="ECO:0000256" key="25">
    <source>
        <dbReference type="ARBA" id="ARBA00036472"/>
    </source>
</evidence>
<dbReference type="Pfam" id="PF00725">
    <property type="entry name" value="3HCDH"/>
    <property type="match status" value="2"/>
</dbReference>
<evidence type="ECO:0000256" key="35">
    <source>
        <dbReference type="ARBA" id="ARBA00049448"/>
    </source>
</evidence>
<dbReference type="GO" id="GO:0006635">
    <property type="term" value="P:fatty acid beta-oxidation"/>
    <property type="evidence" value="ECO:0007669"/>
    <property type="project" value="UniProtKB-ARBA"/>
</dbReference>
<comment type="catalytic activity">
    <reaction evidence="17">
        <text>(3S)-hydroxydecanoyl-CoA = (2E)-decenoyl-CoA + H2O</text>
        <dbReference type="Rhea" id="RHEA:31191"/>
        <dbReference type="ChEBI" id="CHEBI:15377"/>
        <dbReference type="ChEBI" id="CHEBI:61406"/>
        <dbReference type="ChEBI" id="CHEBI:62616"/>
    </reaction>
    <physiologicalReaction direction="right-to-left" evidence="17">
        <dbReference type="Rhea" id="RHEA:31193"/>
    </physiologicalReaction>
</comment>
<evidence type="ECO:0000256" key="29">
    <source>
        <dbReference type="ARBA" id="ARBA00038365"/>
    </source>
</evidence>
<dbReference type="FunFam" id="1.10.1040.50:FF:000006">
    <property type="entry name" value="Peroxisomal bifunctional enzyme"/>
    <property type="match status" value="1"/>
</dbReference>
<dbReference type="InterPro" id="IPR006108">
    <property type="entry name" value="3HC_DH_C"/>
</dbReference>
<sequence>MANYRNKGGVAVIELNNPPVNALSFEVRSGLMNALKRAHDDKDVKCIVIHGKGKNFSAGADIKEFGGTKQQKPWITDACRLADESSKPVVAAIAGTALGGGLEVALFCHYRIGTPSCRVGFPEVQIGVLPGAGGTQRLPRLIGVKHSIDMITSGRHVMAEEALKLGILDKIVTDDIIEEGIQFAKSVVGIDVGGRILRNRKVEDAGSKVFDDEISRVKKKYKGYIAPLFCLKAIQASMQLPYDAGMEQELKLFQQLVSSGQAKAQQYTFFAERISARWQLPSGANSQTASPLPVKTAGVIGAGTMGAGIALCLITSGIPTVLVEQDQKFLEKGVKTVEGDLRGSVALKKMTAEQANKAISVLKTSVNLEDLHDVDLVIEAVYENLALKKEIFAKLDKICKSKTILCTNTSSLDIDTIAEATKRRDKVVGTHFFAPAYIMKLQENVYGKDTSAETVATVMALGKRIRKVPVLVGTCDSFVANRMLHPYATEALFLVEEGASPYEVDQALEDFGMPMGMFRVSDLSGLDIGYKVRKEAAKRRGIELTSDTRFVNGERVCLLANVLVEKGRLGIKSGKGWYNYGSPGKREATPDPEVLDTIEEYCRKYDIKKRKISSQEILERMQLAMINEGFKILEEGIVSKPEDIDIIWIYGFGWPKYMGGPMFYANEMKLKNVYRKIRDFHQNYPFSIHWTPSKLLARLSETDLPISKWTSLINSNSKL</sequence>
<comment type="catalytic activity">
    <reaction evidence="28">
        <text>(2E)-hexadecenedioyl-CoA + H2O = (3S)-hydroxyhexadecanedioyl-CoA</text>
        <dbReference type="Rhea" id="RHEA:40259"/>
        <dbReference type="ChEBI" id="CHEBI:15377"/>
        <dbReference type="ChEBI" id="CHEBI:77075"/>
        <dbReference type="ChEBI" id="CHEBI:77080"/>
    </reaction>
    <physiologicalReaction direction="left-to-right" evidence="28">
        <dbReference type="Rhea" id="RHEA:40260"/>
    </physiologicalReaction>
</comment>
<evidence type="ECO:0000256" key="30">
    <source>
        <dbReference type="ARBA" id="ARBA00039632"/>
    </source>
</evidence>
<dbReference type="EC" id="4.2.1.17" evidence="7"/>
<dbReference type="SUPFAM" id="SSF51735">
    <property type="entry name" value="NAD(P)-binding Rossmann-fold domains"/>
    <property type="match status" value="1"/>
</dbReference>
<comment type="pathway">
    <text evidence="3">Lipid metabolism; fatty acid beta-oxidation.</text>
</comment>
<evidence type="ECO:0000256" key="11">
    <source>
        <dbReference type="ARBA" id="ARBA00023027"/>
    </source>
</evidence>
<keyword evidence="9" id="KW-0276">Fatty acid metabolism</keyword>
<comment type="catalytic activity">
    <reaction evidence="19">
        <text>a 4-saturated-(3S)-3-hydroxyacyl-CoA = a (3E)-enoyl-CoA + H2O</text>
        <dbReference type="Rhea" id="RHEA:20724"/>
        <dbReference type="ChEBI" id="CHEBI:15377"/>
        <dbReference type="ChEBI" id="CHEBI:58521"/>
        <dbReference type="ChEBI" id="CHEBI:137480"/>
        <dbReference type="EC" id="4.2.1.17"/>
    </reaction>
    <physiologicalReaction direction="left-to-right" evidence="19">
        <dbReference type="Rhea" id="RHEA:20725"/>
    </physiologicalReaction>
</comment>
<keyword evidence="13" id="KW-0576">Peroxisome</keyword>
<comment type="catalytic activity">
    <reaction evidence="35">
        <text>(3S)-hydroxyhexadecanedioyl-CoA + NAD(+) = 3-oxohexadecanedioyl-CoA + NADH + H(+)</text>
        <dbReference type="Rhea" id="RHEA:40267"/>
        <dbReference type="ChEBI" id="CHEBI:15378"/>
        <dbReference type="ChEBI" id="CHEBI:57540"/>
        <dbReference type="ChEBI" id="CHEBI:57945"/>
        <dbReference type="ChEBI" id="CHEBI:77080"/>
        <dbReference type="ChEBI" id="CHEBI:77081"/>
    </reaction>
    <physiologicalReaction direction="left-to-right" evidence="35">
        <dbReference type="Rhea" id="RHEA:40268"/>
    </physiologicalReaction>
</comment>
<dbReference type="InterPro" id="IPR006176">
    <property type="entry name" value="3-OHacyl-CoA_DH_NAD-bd"/>
</dbReference>
<comment type="catalytic activity">
    <reaction evidence="24">
        <text>(3S)-hydroxyhexanoyl-CoA = (2E)-hexenoyl-CoA + H2O</text>
        <dbReference type="Rhea" id="RHEA:30547"/>
        <dbReference type="ChEBI" id="CHEBI:15377"/>
        <dbReference type="ChEBI" id="CHEBI:62075"/>
        <dbReference type="ChEBI" id="CHEBI:62077"/>
    </reaction>
    <physiologicalReaction direction="right-to-left" evidence="24">
        <dbReference type="Rhea" id="RHEA:30549"/>
    </physiologicalReaction>
</comment>
<evidence type="ECO:0000256" key="31">
    <source>
        <dbReference type="ARBA" id="ARBA00042031"/>
    </source>
</evidence>
<feature type="domain" description="3-hydroxyacyl-CoA dehydrogenase C-terminal" evidence="37">
    <location>
        <begin position="478"/>
        <end position="580"/>
    </location>
</feature>
<keyword evidence="15" id="KW-0456">Lyase</keyword>
<evidence type="ECO:0000256" key="17">
    <source>
        <dbReference type="ARBA" id="ARBA00035760"/>
    </source>
</evidence>
<keyword evidence="12" id="KW-0443">Lipid metabolism</keyword>
<comment type="catalytic activity">
    <reaction evidence="20">
        <text>a (3E)-enoyl-CoA = a 4-saturated (2E)-enoyl-CoA</text>
        <dbReference type="Rhea" id="RHEA:45228"/>
        <dbReference type="ChEBI" id="CHEBI:58521"/>
        <dbReference type="ChEBI" id="CHEBI:85097"/>
        <dbReference type="EC" id="5.3.3.8"/>
    </reaction>
    <physiologicalReaction direction="left-to-right" evidence="20">
        <dbReference type="Rhea" id="RHEA:45229"/>
    </physiologicalReaction>
</comment>
<dbReference type="GO" id="GO:0005777">
    <property type="term" value="C:peroxisome"/>
    <property type="evidence" value="ECO:0007669"/>
    <property type="project" value="UniProtKB-SubCell"/>
</dbReference>
<evidence type="ECO:0000256" key="18">
    <source>
        <dbReference type="ARBA" id="ARBA00035863"/>
    </source>
</evidence>
<dbReference type="EC" id="5.3.3.8" evidence="6"/>
<dbReference type="InterPro" id="IPR036291">
    <property type="entry name" value="NAD(P)-bd_dom_sf"/>
</dbReference>
<dbReference type="Pfam" id="PF00378">
    <property type="entry name" value="ECH_1"/>
    <property type="match status" value="1"/>
</dbReference>
<evidence type="ECO:0000256" key="9">
    <source>
        <dbReference type="ARBA" id="ARBA00022832"/>
    </source>
</evidence>
<comment type="catalytic activity">
    <reaction evidence="34">
        <text>a (3S)-3-hydroxyacyl-CoA + NAD(+) = a 3-oxoacyl-CoA + NADH + H(+)</text>
        <dbReference type="Rhea" id="RHEA:22432"/>
        <dbReference type="ChEBI" id="CHEBI:15378"/>
        <dbReference type="ChEBI" id="CHEBI:57318"/>
        <dbReference type="ChEBI" id="CHEBI:57540"/>
        <dbReference type="ChEBI" id="CHEBI:57945"/>
        <dbReference type="ChEBI" id="CHEBI:90726"/>
        <dbReference type="EC" id="1.1.1.35"/>
    </reaction>
    <physiologicalReaction direction="left-to-right" evidence="34">
        <dbReference type="Rhea" id="RHEA:22433"/>
    </physiologicalReaction>
</comment>
<evidence type="ECO:0000256" key="12">
    <source>
        <dbReference type="ARBA" id="ARBA00023098"/>
    </source>
</evidence>
<evidence type="ECO:0000256" key="19">
    <source>
        <dbReference type="ARBA" id="ARBA00035909"/>
    </source>
</evidence>
<comment type="catalytic activity">
    <reaction evidence="18">
        <text>(3E,5Z)-octadienoyl-CoA = (2E,5Z)-octadienoyl-CoA</text>
        <dbReference type="Rhea" id="RHEA:49932"/>
        <dbReference type="ChEBI" id="CHEBI:85108"/>
        <dbReference type="ChEBI" id="CHEBI:131990"/>
    </reaction>
    <physiologicalReaction direction="right-to-left" evidence="18">
        <dbReference type="Rhea" id="RHEA:49934"/>
    </physiologicalReaction>
</comment>
<evidence type="ECO:0000256" key="1">
    <source>
        <dbReference type="ARBA" id="ARBA00000469"/>
    </source>
</evidence>
<keyword evidence="11" id="KW-0520">NAD</keyword>
<comment type="similarity">
    <text evidence="36">Belongs to the enoyl-CoA hydratase/isomerase family.</text>
</comment>
<dbReference type="PANTHER" id="PTHR23309:SF49">
    <property type="entry name" value="PEROXISOMAL BIFUNCTIONAL ENZYME"/>
    <property type="match status" value="1"/>
</dbReference>
<evidence type="ECO:0000259" key="37">
    <source>
        <dbReference type="Pfam" id="PF00725"/>
    </source>
</evidence>
<evidence type="ECO:0000256" key="27">
    <source>
        <dbReference type="ARBA" id="ARBA00036656"/>
    </source>
</evidence>
<dbReference type="Pfam" id="PF02737">
    <property type="entry name" value="3HCDH_N"/>
    <property type="match status" value="1"/>
</dbReference>
<dbReference type="InterPro" id="IPR008927">
    <property type="entry name" value="6-PGluconate_DH-like_C_sf"/>
</dbReference>
<dbReference type="Gene3D" id="3.40.50.720">
    <property type="entry name" value="NAD(P)-binding Rossmann-like Domain"/>
    <property type="match status" value="1"/>
</dbReference>
<evidence type="ECO:0000256" key="34">
    <source>
        <dbReference type="ARBA" id="ARBA00048911"/>
    </source>
</evidence>
<dbReference type="InterPro" id="IPR029045">
    <property type="entry name" value="ClpP/crotonase-like_dom_sf"/>
</dbReference>
<dbReference type="AlphaFoldDB" id="A0ABD3T5I4"/>
<comment type="catalytic activity">
    <reaction evidence="1">
        <text>(3S)-hydroxyhexadecanoyl-CoA = (2E)-hexadecenoyl-CoA + H2O</text>
        <dbReference type="Rhea" id="RHEA:31163"/>
        <dbReference type="ChEBI" id="CHEBI:15377"/>
        <dbReference type="ChEBI" id="CHEBI:61526"/>
        <dbReference type="ChEBI" id="CHEBI:62613"/>
    </reaction>
    <physiologicalReaction direction="right-to-left" evidence="1">
        <dbReference type="Rhea" id="RHEA:31165"/>
    </physiologicalReaction>
</comment>
<comment type="catalytic activity">
    <reaction evidence="32">
        <text>(3S)-hydroxyhexadecanoyl-CoA + NAD(+) = 3-oxohexadecanoyl-CoA + NADH + H(+)</text>
        <dbReference type="Rhea" id="RHEA:31159"/>
        <dbReference type="ChEBI" id="CHEBI:15378"/>
        <dbReference type="ChEBI" id="CHEBI:57349"/>
        <dbReference type="ChEBI" id="CHEBI:57540"/>
        <dbReference type="ChEBI" id="CHEBI:57945"/>
        <dbReference type="ChEBI" id="CHEBI:62613"/>
    </reaction>
    <physiologicalReaction direction="left-to-right" evidence="32">
        <dbReference type="Rhea" id="RHEA:31160"/>
    </physiologicalReaction>
</comment>
<dbReference type="GO" id="GO:0004300">
    <property type="term" value="F:enoyl-CoA hydratase activity"/>
    <property type="evidence" value="ECO:0007669"/>
    <property type="project" value="UniProtKB-EC"/>
</dbReference>
<dbReference type="PROSITE" id="PS00166">
    <property type="entry name" value="ENOYL_COA_HYDRATASE"/>
    <property type="match status" value="1"/>
</dbReference>
<evidence type="ECO:0000256" key="6">
    <source>
        <dbReference type="ARBA" id="ARBA00012064"/>
    </source>
</evidence>
<keyword evidence="16" id="KW-0511">Multifunctional enzyme</keyword>
<comment type="catalytic activity">
    <reaction evidence="21">
        <text>a (3Z)-enoyl-CoA = a 4-saturated (2E)-enoyl-CoA</text>
        <dbReference type="Rhea" id="RHEA:45900"/>
        <dbReference type="ChEBI" id="CHEBI:85097"/>
        <dbReference type="ChEBI" id="CHEBI:85489"/>
        <dbReference type="EC" id="5.3.3.8"/>
    </reaction>
    <physiologicalReaction direction="left-to-right" evidence="21">
        <dbReference type="Rhea" id="RHEA:45901"/>
    </physiologicalReaction>
</comment>
<comment type="subcellular location">
    <subcellularLocation>
        <location evidence="2">Peroxisome</location>
    </subcellularLocation>
</comment>
<comment type="catalytic activity">
    <reaction evidence="23">
        <text>(3E)-hexenoyl-CoA = (2E)-hexenoyl-CoA</text>
        <dbReference type="Rhea" id="RHEA:45736"/>
        <dbReference type="ChEBI" id="CHEBI:62077"/>
        <dbReference type="ChEBI" id="CHEBI:84790"/>
    </reaction>
    <physiologicalReaction direction="left-to-right" evidence="23">
        <dbReference type="Rhea" id="RHEA:45737"/>
    </physiologicalReaction>
</comment>
<evidence type="ECO:0000256" key="21">
    <source>
        <dbReference type="ARBA" id="ARBA00035959"/>
    </source>
</evidence>
<evidence type="ECO:0000313" key="39">
    <source>
        <dbReference type="EMBL" id="KAL3831886.1"/>
    </source>
</evidence>
<feature type="domain" description="3-hydroxyacyl-CoA dehydrogenase C-terminal" evidence="37">
    <location>
        <begin position="617"/>
        <end position="702"/>
    </location>
</feature>
<name>A0ABD3T5I4_SINWO</name>
<evidence type="ECO:0000256" key="24">
    <source>
        <dbReference type="ARBA" id="ARBA00036370"/>
    </source>
</evidence>
<evidence type="ECO:0000256" key="2">
    <source>
        <dbReference type="ARBA" id="ARBA00004275"/>
    </source>
</evidence>
<evidence type="ECO:0000256" key="10">
    <source>
        <dbReference type="ARBA" id="ARBA00023002"/>
    </source>
</evidence>